<evidence type="ECO:0000259" key="1">
    <source>
        <dbReference type="Pfam" id="PF00723"/>
    </source>
</evidence>
<dbReference type="GO" id="GO:0004553">
    <property type="term" value="F:hydrolase activity, hydrolyzing O-glycosyl compounds"/>
    <property type="evidence" value="ECO:0007669"/>
    <property type="project" value="TreeGrafter"/>
</dbReference>
<dbReference type="GO" id="GO:0005975">
    <property type="term" value="P:carbohydrate metabolic process"/>
    <property type="evidence" value="ECO:0007669"/>
    <property type="project" value="InterPro"/>
</dbReference>
<gene>
    <name evidence="2" type="ORF">E2553_31250</name>
</gene>
<dbReference type="Gene3D" id="1.50.10.10">
    <property type="match status" value="1"/>
</dbReference>
<evidence type="ECO:0000313" key="3">
    <source>
        <dbReference type="Proteomes" id="UP000297385"/>
    </source>
</evidence>
<dbReference type="AlphaFoldDB" id="A0A4Y8MV23"/>
<dbReference type="Proteomes" id="UP000297385">
    <property type="component" value="Unassembled WGS sequence"/>
</dbReference>
<organism evidence="2 3">
    <name type="scientific">Paraburkholderia dipogonis</name>
    <dbReference type="NCBI Taxonomy" id="1211383"/>
    <lineage>
        <taxon>Bacteria</taxon>
        <taxon>Pseudomonadati</taxon>
        <taxon>Pseudomonadota</taxon>
        <taxon>Betaproteobacteria</taxon>
        <taxon>Burkholderiales</taxon>
        <taxon>Burkholderiaceae</taxon>
        <taxon>Paraburkholderia</taxon>
    </lineage>
</organism>
<dbReference type="SUPFAM" id="SSF48208">
    <property type="entry name" value="Six-hairpin glycosidases"/>
    <property type="match status" value="1"/>
</dbReference>
<protein>
    <recommendedName>
        <fullName evidence="1">GH15-like domain-containing protein</fullName>
    </recommendedName>
</protein>
<dbReference type="InterPro" id="IPR012341">
    <property type="entry name" value="6hp_glycosidase-like_sf"/>
</dbReference>
<proteinExistence type="predicted"/>
<feature type="domain" description="GH15-like" evidence="1">
    <location>
        <begin position="36"/>
        <end position="164"/>
    </location>
</feature>
<dbReference type="InterPro" id="IPR008928">
    <property type="entry name" value="6-hairpin_glycosidase_sf"/>
</dbReference>
<sequence>MASRVVERIAAGREPDIARAAARRLPRRGAAPALESELVAHLAQIWRQPDQGIWESRGKPQQNTVSKVMAWVAVDRAIRAATQSHQQAPLREWQRLRLRIHADVCRDAFRTDLDSFTQTYGGDELDASLLLLPLVGFISPHDHDPRMRGMVAAIERHLMSDGLVFR</sequence>
<comment type="caution">
    <text evidence="2">The sequence shown here is derived from an EMBL/GenBank/DDBJ whole genome shotgun (WGS) entry which is preliminary data.</text>
</comment>
<dbReference type="EMBL" id="SNVI01000002">
    <property type="protein sequence ID" value="TFE41163.1"/>
    <property type="molecule type" value="Genomic_DNA"/>
</dbReference>
<reference evidence="2 3" key="1">
    <citation type="submission" date="2019-03" db="EMBL/GenBank/DDBJ databases">
        <title>Complete Genome Sequence of Paraburkholderia dipogonis ICMP 19430T, a Nitrogen-fixing Symbiont of the South African Invasive Legume Dipogon lignosus in New Zealand.</title>
        <authorList>
            <person name="De Meyer S.E."/>
        </authorList>
    </citation>
    <scope>NUCLEOTIDE SEQUENCE [LARGE SCALE GENOMIC DNA]</scope>
    <source>
        <strain evidence="2 3">ICMP 19430</strain>
    </source>
</reference>
<dbReference type="InterPro" id="IPR011613">
    <property type="entry name" value="GH15-like"/>
</dbReference>
<dbReference type="PANTHER" id="PTHR31616:SF0">
    <property type="entry name" value="GLUCAN 1,4-ALPHA-GLUCOSIDASE"/>
    <property type="match status" value="1"/>
</dbReference>
<evidence type="ECO:0000313" key="2">
    <source>
        <dbReference type="EMBL" id="TFE41163.1"/>
    </source>
</evidence>
<dbReference type="PANTHER" id="PTHR31616">
    <property type="entry name" value="TREHALASE"/>
    <property type="match status" value="1"/>
</dbReference>
<dbReference type="Pfam" id="PF00723">
    <property type="entry name" value="Glyco_hydro_15"/>
    <property type="match status" value="1"/>
</dbReference>
<name>A0A4Y8MV23_9BURK</name>
<accession>A0A4Y8MV23</accession>